<gene>
    <name evidence="1" type="ORF">FAM09_28795</name>
</gene>
<protein>
    <submittedName>
        <fullName evidence="1">Uncharacterized protein</fullName>
    </submittedName>
</protein>
<accession>A0A4S8HA77</accession>
<dbReference type="OrthoDB" id="1321221at2"/>
<comment type="caution">
    <text evidence="1">The sequence shown here is derived from an EMBL/GenBank/DDBJ whole genome shotgun (WGS) entry which is preliminary data.</text>
</comment>
<dbReference type="AlphaFoldDB" id="A0A4S8HA77"/>
<dbReference type="EMBL" id="STFF01000013">
    <property type="protein sequence ID" value="THU31623.1"/>
    <property type="molecule type" value="Genomic_DNA"/>
</dbReference>
<name>A0A4S8HA77_9BACT</name>
<keyword evidence="2" id="KW-1185">Reference proteome</keyword>
<organism evidence="1 2">
    <name type="scientific">Niastella caeni</name>
    <dbReference type="NCBI Taxonomy" id="2569763"/>
    <lineage>
        <taxon>Bacteria</taxon>
        <taxon>Pseudomonadati</taxon>
        <taxon>Bacteroidota</taxon>
        <taxon>Chitinophagia</taxon>
        <taxon>Chitinophagales</taxon>
        <taxon>Chitinophagaceae</taxon>
        <taxon>Niastella</taxon>
    </lineage>
</organism>
<dbReference type="Proteomes" id="UP000306918">
    <property type="component" value="Unassembled WGS sequence"/>
</dbReference>
<sequence>MKAQKLAAINDMTSPLFRIMSVYNENEPNRRQIDNDICAFHIGNGYILSVAHALKGELTIFRSMTEADYQATIMPHLTDAEILQFNGWYIPDNATNKRYLNLANQNDYTLLVDILKRINYDTRIETLYQKNICKPYLIIQQKAAQFYNDAAAHARFPPSLTFLDPNSQRQTYLIEIELIEAFTADDVALYRIINTHQSIIDLIPFFEIDNEIYDVSEKDFYCLQSAPSDLTPGRLLNVANIEGFLDQWIKQPDRIGGNYTLEGLRYLIKGYFRFGSSGAPYLKFDAATNVFKVNAIQSEACPIQLTINDNRNGNFQWINAIATPLANVIDRINAYKVP</sequence>
<evidence type="ECO:0000313" key="1">
    <source>
        <dbReference type="EMBL" id="THU31623.1"/>
    </source>
</evidence>
<dbReference type="RefSeq" id="WP_136580629.1">
    <property type="nucleotide sequence ID" value="NZ_STFF01000013.1"/>
</dbReference>
<proteinExistence type="predicted"/>
<reference evidence="1 2" key="1">
    <citation type="submission" date="2019-04" db="EMBL/GenBank/DDBJ databases">
        <title>Niastella caeni sp. nov., isolated from activated sludge.</title>
        <authorList>
            <person name="Sheng M."/>
        </authorList>
    </citation>
    <scope>NUCLEOTIDE SEQUENCE [LARGE SCALE GENOMIC DNA]</scope>
    <source>
        <strain evidence="1 2">HX-2-15</strain>
    </source>
</reference>
<evidence type="ECO:0000313" key="2">
    <source>
        <dbReference type="Proteomes" id="UP000306918"/>
    </source>
</evidence>